<keyword evidence="1" id="KW-0472">Membrane</keyword>
<dbReference type="InterPro" id="IPR019690">
    <property type="entry name" value="DUF2569"/>
</dbReference>
<accession>A0ABX1ZGX7</accession>
<evidence type="ECO:0000313" key="2">
    <source>
        <dbReference type="EMBL" id="NOU99315.1"/>
    </source>
</evidence>
<comment type="caution">
    <text evidence="2">The sequence shown here is derived from an EMBL/GenBank/DDBJ whole genome shotgun (WGS) entry which is preliminary data.</text>
</comment>
<protein>
    <submittedName>
        <fullName evidence="2">DUF2569 family protein</fullName>
    </submittedName>
</protein>
<evidence type="ECO:0000313" key="3">
    <source>
        <dbReference type="Proteomes" id="UP000618579"/>
    </source>
</evidence>
<proteinExistence type="predicted"/>
<dbReference type="Proteomes" id="UP000618579">
    <property type="component" value="Unassembled WGS sequence"/>
</dbReference>
<gene>
    <name evidence="2" type="ORF">GC097_04645</name>
</gene>
<feature type="transmembrane region" description="Helical" evidence="1">
    <location>
        <begin position="50"/>
        <end position="72"/>
    </location>
</feature>
<keyword evidence="3" id="KW-1185">Reference proteome</keyword>
<evidence type="ECO:0000256" key="1">
    <source>
        <dbReference type="SAM" id="Phobius"/>
    </source>
</evidence>
<reference evidence="2 3" key="1">
    <citation type="submission" date="2019-10" db="EMBL/GenBank/DDBJ databases">
        <title>Description of Paenibacillus pedi sp. nov.</title>
        <authorList>
            <person name="Carlier A."/>
            <person name="Qi S."/>
        </authorList>
    </citation>
    <scope>NUCLEOTIDE SEQUENCE [LARGE SCALE GENOMIC DNA]</scope>
    <source>
        <strain evidence="2 3">LMG 31457</strain>
    </source>
</reference>
<name>A0ABX1ZGX7_9BACL</name>
<keyword evidence="1" id="KW-1133">Transmembrane helix</keyword>
<feature type="transmembrane region" description="Helical" evidence="1">
    <location>
        <begin position="84"/>
        <end position="106"/>
    </location>
</feature>
<organism evidence="2 3">
    <name type="scientific">Paenibacillus planticolens</name>
    <dbReference type="NCBI Taxonomy" id="2654976"/>
    <lineage>
        <taxon>Bacteria</taxon>
        <taxon>Bacillati</taxon>
        <taxon>Bacillota</taxon>
        <taxon>Bacilli</taxon>
        <taxon>Bacillales</taxon>
        <taxon>Paenibacillaceae</taxon>
        <taxon>Paenibacillus</taxon>
    </lineage>
</organism>
<feature type="transmembrane region" description="Helical" evidence="1">
    <location>
        <begin position="142"/>
        <end position="164"/>
    </location>
</feature>
<sequence length="174" mass="20161">MKKSHMIECPWCEAKVESGYKHCPECQNEIVEFEFNSENSIDSIPIRGWLLFYNATCIISVFLICYSYYLIIRAGISNVEWTKQLVFLSSYNVMHLICLIATLILICRKKKYAPKVIVGLEILNLIPFGVNFFMSYESAIQSSLMTGVSVKVIWIGLWVCYFLMSKRVKQTFVH</sequence>
<dbReference type="Pfam" id="PF10754">
    <property type="entry name" value="DUF2569"/>
    <property type="match status" value="1"/>
</dbReference>
<feature type="transmembrane region" description="Helical" evidence="1">
    <location>
        <begin position="118"/>
        <end position="136"/>
    </location>
</feature>
<keyword evidence="1" id="KW-0812">Transmembrane</keyword>
<dbReference type="EMBL" id="WHNZ01000012">
    <property type="protein sequence ID" value="NOU99315.1"/>
    <property type="molecule type" value="Genomic_DNA"/>
</dbReference>